<sequence>MADPFLTSLTVFVLAVFVGYHVVWNVTPALHTPLMAVTNAISGIIIVGAMLQVVDIHGQQITVTSVLGAIAIFLASINIFGGFLVTQRMLDMFKKKNRS</sequence>
<gene>
    <name evidence="15" type="ORF">DK843_14000</name>
</gene>
<keyword evidence="9 13" id="KW-1133">Transmembrane helix</keyword>
<evidence type="ECO:0000256" key="5">
    <source>
        <dbReference type="ARBA" id="ARBA00022519"/>
    </source>
</evidence>
<comment type="subcellular location">
    <subcellularLocation>
        <location evidence="2">Cell inner membrane</location>
        <topology evidence="2">Multi-pass membrane protein</topology>
    </subcellularLocation>
</comment>
<dbReference type="GO" id="GO:0006740">
    <property type="term" value="P:NADPH regeneration"/>
    <property type="evidence" value="ECO:0007669"/>
    <property type="project" value="TreeGrafter"/>
</dbReference>
<evidence type="ECO:0000256" key="11">
    <source>
        <dbReference type="ARBA" id="ARBA00023136"/>
    </source>
</evidence>
<dbReference type="PANTHER" id="PTHR10160">
    <property type="entry name" value="NAD(P) TRANSHYDROGENASE"/>
    <property type="match status" value="1"/>
</dbReference>
<name>A0A344UJ56_9NEIS</name>
<evidence type="ECO:0000256" key="2">
    <source>
        <dbReference type="ARBA" id="ARBA00004429"/>
    </source>
</evidence>
<keyword evidence="10" id="KW-0520">NAD</keyword>
<evidence type="ECO:0000256" key="13">
    <source>
        <dbReference type="SAM" id="Phobius"/>
    </source>
</evidence>
<dbReference type="Pfam" id="PF12769">
    <property type="entry name" value="PNTB_4TM"/>
    <property type="match status" value="1"/>
</dbReference>
<dbReference type="EMBL" id="CP029554">
    <property type="protein sequence ID" value="AXE35304.1"/>
    <property type="molecule type" value="Genomic_DNA"/>
</dbReference>
<dbReference type="EC" id="7.1.1.1" evidence="3"/>
<reference evidence="15 16" key="1">
    <citation type="submission" date="2018-05" db="EMBL/GenBank/DDBJ databases">
        <title>Genome sequencing, assembly and analysis of the novel insecticidal bacterium, Chromobacterium phragmitis.</title>
        <authorList>
            <person name="Sparks M.E."/>
            <person name="Blackburn M.B."/>
            <person name="Gundersen-Rindal D.E."/>
        </authorList>
    </citation>
    <scope>NUCLEOTIDE SEQUENCE [LARGE SCALE GENOMIC DNA]</scope>
    <source>
        <strain evidence="15">IIBBL 274-1</strain>
    </source>
</reference>
<keyword evidence="7" id="KW-0521">NADP</keyword>
<dbReference type="GO" id="GO:0005886">
    <property type="term" value="C:plasma membrane"/>
    <property type="evidence" value="ECO:0007669"/>
    <property type="project" value="UniProtKB-SubCell"/>
</dbReference>
<organism evidence="15 16">
    <name type="scientific">Chromobacterium phragmitis</name>
    <dbReference type="NCBI Taxonomy" id="2202141"/>
    <lineage>
        <taxon>Bacteria</taxon>
        <taxon>Pseudomonadati</taxon>
        <taxon>Pseudomonadota</taxon>
        <taxon>Betaproteobacteria</taxon>
        <taxon>Neisseriales</taxon>
        <taxon>Chromobacteriaceae</taxon>
        <taxon>Chromobacterium</taxon>
    </lineage>
</organism>
<dbReference type="KEGG" id="chrb:DK843_14000"/>
<keyword evidence="8" id="KW-1278">Translocase</keyword>
<dbReference type="GO" id="GO:0008750">
    <property type="term" value="F:proton-translocating NAD(P)+ transhydrogenase activity"/>
    <property type="evidence" value="ECO:0007669"/>
    <property type="project" value="UniProtKB-EC"/>
</dbReference>
<evidence type="ECO:0000259" key="14">
    <source>
        <dbReference type="Pfam" id="PF12769"/>
    </source>
</evidence>
<evidence type="ECO:0000256" key="9">
    <source>
        <dbReference type="ARBA" id="ARBA00022989"/>
    </source>
</evidence>
<evidence type="ECO:0000313" key="15">
    <source>
        <dbReference type="EMBL" id="AXE35304.1"/>
    </source>
</evidence>
<feature type="transmembrane region" description="Helical" evidence="13">
    <location>
        <begin position="34"/>
        <end position="54"/>
    </location>
</feature>
<comment type="catalytic activity">
    <reaction evidence="12">
        <text>NAD(+) + NADPH + H(+)(in) = NADH + NADP(+) + H(+)(out)</text>
        <dbReference type="Rhea" id="RHEA:47992"/>
        <dbReference type="ChEBI" id="CHEBI:15378"/>
        <dbReference type="ChEBI" id="CHEBI:57540"/>
        <dbReference type="ChEBI" id="CHEBI:57783"/>
        <dbReference type="ChEBI" id="CHEBI:57945"/>
        <dbReference type="ChEBI" id="CHEBI:58349"/>
        <dbReference type="EC" id="7.1.1.1"/>
    </reaction>
</comment>
<dbReference type="GO" id="GO:0050661">
    <property type="term" value="F:NADP binding"/>
    <property type="evidence" value="ECO:0007669"/>
    <property type="project" value="TreeGrafter"/>
</dbReference>
<keyword evidence="5" id="KW-0997">Cell inner membrane</keyword>
<dbReference type="OrthoDB" id="9810841at2"/>
<evidence type="ECO:0000256" key="12">
    <source>
        <dbReference type="ARBA" id="ARBA00048202"/>
    </source>
</evidence>
<evidence type="ECO:0000256" key="3">
    <source>
        <dbReference type="ARBA" id="ARBA00012943"/>
    </source>
</evidence>
<evidence type="ECO:0000313" key="16">
    <source>
        <dbReference type="Proteomes" id="UP000252038"/>
    </source>
</evidence>
<comment type="function">
    <text evidence="1">The transhydrogenation between NADH and NADP is coupled to respiration and ATP hydrolysis and functions as a proton pump across the membrane.</text>
</comment>
<dbReference type="AlphaFoldDB" id="A0A344UJ56"/>
<evidence type="ECO:0000256" key="10">
    <source>
        <dbReference type="ARBA" id="ARBA00023027"/>
    </source>
</evidence>
<dbReference type="RefSeq" id="WP_114061060.1">
    <property type="nucleotide sequence ID" value="NZ_CP029495.1"/>
</dbReference>
<keyword evidence="11 13" id="KW-0472">Membrane</keyword>
<dbReference type="InterPro" id="IPR024605">
    <property type="entry name" value="NADP_transhyd_a_C"/>
</dbReference>
<keyword evidence="6 13" id="KW-0812">Transmembrane</keyword>
<feature type="transmembrane region" description="Helical" evidence="13">
    <location>
        <begin position="6"/>
        <end position="27"/>
    </location>
</feature>
<feature type="transmembrane region" description="Helical" evidence="13">
    <location>
        <begin position="66"/>
        <end position="86"/>
    </location>
</feature>
<accession>A0A344UJ56</accession>
<evidence type="ECO:0000256" key="4">
    <source>
        <dbReference type="ARBA" id="ARBA00022475"/>
    </source>
</evidence>
<protein>
    <recommendedName>
        <fullName evidence="3">proton-translocating NAD(P)(+) transhydrogenase</fullName>
        <ecNumber evidence="3">7.1.1.1</ecNumber>
    </recommendedName>
</protein>
<proteinExistence type="predicted"/>
<evidence type="ECO:0000256" key="6">
    <source>
        <dbReference type="ARBA" id="ARBA00022692"/>
    </source>
</evidence>
<evidence type="ECO:0000256" key="1">
    <source>
        <dbReference type="ARBA" id="ARBA00003943"/>
    </source>
</evidence>
<dbReference type="PANTHER" id="PTHR10160:SF19">
    <property type="entry name" value="PROTON-TRANSLOCATING NAD(P)(+) TRANSHYDROGENASE"/>
    <property type="match status" value="1"/>
</dbReference>
<feature type="domain" description="NAD(P) transhydrogenase alpha subunit C-terminal" evidence="14">
    <location>
        <begin position="9"/>
        <end position="95"/>
    </location>
</feature>
<keyword evidence="4" id="KW-1003">Cell membrane</keyword>
<dbReference type="Proteomes" id="UP000252038">
    <property type="component" value="Chromosome"/>
</dbReference>
<evidence type="ECO:0000256" key="7">
    <source>
        <dbReference type="ARBA" id="ARBA00022857"/>
    </source>
</evidence>
<evidence type="ECO:0000256" key="8">
    <source>
        <dbReference type="ARBA" id="ARBA00022967"/>
    </source>
</evidence>
<dbReference type="KEGG" id="chri:DK842_08445"/>